<dbReference type="PANTHER" id="PTHR24103">
    <property type="entry name" value="E3 UBIQUITIN-PROTEIN LIGASE TRIM"/>
    <property type="match status" value="1"/>
</dbReference>
<dbReference type="GO" id="GO:0008270">
    <property type="term" value="F:zinc ion binding"/>
    <property type="evidence" value="ECO:0007669"/>
    <property type="project" value="UniProtKB-KW"/>
</dbReference>
<dbReference type="AlphaFoldDB" id="L5MHH0"/>
<dbReference type="Pfam" id="PF13765">
    <property type="entry name" value="PRY"/>
    <property type="match status" value="1"/>
</dbReference>
<dbReference type="PROSITE" id="PS50119">
    <property type="entry name" value="ZF_BBOX"/>
    <property type="match status" value="1"/>
</dbReference>
<dbReference type="PROSITE" id="PS50188">
    <property type="entry name" value="B302_SPRY"/>
    <property type="match status" value="1"/>
</dbReference>
<dbReference type="SMART" id="SM00336">
    <property type="entry name" value="BBOX"/>
    <property type="match status" value="1"/>
</dbReference>
<evidence type="ECO:0000313" key="8">
    <source>
        <dbReference type="Proteomes" id="UP000010556"/>
    </source>
</evidence>
<dbReference type="EMBL" id="KB100139">
    <property type="protein sequence ID" value="ELK37715.1"/>
    <property type="molecule type" value="Genomic_DNA"/>
</dbReference>
<evidence type="ECO:0000259" key="6">
    <source>
        <dbReference type="PROSITE" id="PS50188"/>
    </source>
</evidence>
<accession>L5MHH0</accession>
<dbReference type="InterPro" id="IPR003879">
    <property type="entry name" value="Butyrophylin_SPRY"/>
</dbReference>
<keyword evidence="8" id="KW-1185">Reference proteome</keyword>
<dbReference type="eggNOG" id="KOG2177">
    <property type="taxonomic scope" value="Eukaryota"/>
</dbReference>
<reference evidence="8" key="1">
    <citation type="journal article" date="2013" name="Science">
        <title>Comparative analysis of bat genomes provides insight into the evolution of flight and immunity.</title>
        <authorList>
            <person name="Zhang G."/>
            <person name="Cowled C."/>
            <person name="Shi Z."/>
            <person name="Huang Z."/>
            <person name="Bishop-Lilly K.A."/>
            <person name="Fang X."/>
            <person name="Wynne J.W."/>
            <person name="Xiong Z."/>
            <person name="Baker M.L."/>
            <person name="Zhao W."/>
            <person name="Tachedjian M."/>
            <person name="Zhu Y."/>
            <person name="Zhou P."/>
            <person name="Jiang X."/>
            <person name="Ng J."/>
            <person name="Yang L."/>
            <person name="Wu L."/>
            <person name="Xiao J."/>
            <person name="Feng Y."/>
            <person name="Chen Y."/>
            <person name="Sun X."/>
            <person name="Zhang Y."/>
            <person name="Marsh G.A."/>
            <person name="Crameri G."/>
            <person name="Broder C.C."/>
            <person name="Frey K.G."/>
            <person name="Wang L.F."/>
            <person name="Wang J."/>
        </authorList>
    </citation>
    <scope>NUCLEOTIDE SEQUENCE [LARGE SCALE GENOMIC DNA]</scope>
</reference>
<name>L5MHH0_MYODS</name>
<dbReference type="Gene3D" id="3.30.160.60">
    <property type="entry name" value="Classic Zinc Finger"/>
    <property type="match status" value="1"/>
</dbReference>
<proteinExistence type="predicted"/>
<evidence type="ECO:0000256" key="3">
    <source>
        <dbReference type="PROSITE-ProRule" id="PRU00024"/>
    </source>
</evidence>
<dbReference type="Proteomes" id="UP000010556">
    <property type="component" value="Unassembled WGS sequence"/>
</dbReference>
<evidence type="ECO:0000256" key="1">
    <source>
        <dbReference type="ARBA" id="ARBA00022771"/>
    </source>
</evidence>
<evidence type="ECO:0000313" key="7">
    <source>
        <dbReference type="EMBL" id="ELK37715.1"/>
    </source>
</evidence>
<dbReference type="PRINTS" id="PR01407">
    <property type="entry name" value="BUTYPHLNCDUF"/>
</dbReference>
<keyword evidence="1 3" id="KW-0863">Zinc-finger</keyword>
<dbReference type="SUPFAM" id="SSF57845">
    <property type="entry name" value="B-box zinc-binding domain"/>
    <property type="match status" value="1"/>
</dbReference>
<dbReference type="InterPro" id="IPR006574">
    <property type="entry name" value="PRY"/>
</dbReference>
<evidence type="ECO:0000256" key="2">
    <source>
        <dbReference type="ARBA" id="ARBA00022833"/>
    </source>
</evidence>
<gene>
    <name evidence="7" type="ORF">MDA_GLEAN10019671</name>
</gene>
<protein>
    <submittedName>
        <fullName evidence="7">Putative E3 ubiquitin-protein ligase TRIML2</fullName>
    </submittedName>
</protein>
<dbReference type="InterPro" id="IPR000315">
    <property type="entry name" value="Znf_B-box"/>
</dbReference>
<organism evidence="7 8">
    <name type="scientific">Myotis davidii</name>
    <name type="common">David's myotis</name>
    <dbReference type="NCBI Taxonomy" id="225400"/>
    <lineage>
        <taxon>Eukaryota</taxon>
        <taxon>Metazoa</taxon>
        <taxon>Chordata</taxon>
        <taxon>Craniata</taxon>
        <taxon>Vertebrata</taxon>
        <taxon>Euteleostomi</taxon>
        <taxon>Mammalia</taxon>
        <taxon>Eutheria</taxon>
        <taxon>Laurasiatheria</taxon>
        <taxon>Chiroptera</taxon>
        <taxon>Yangochiroptera</taxon>
        <taxon>Vespertilionidae</taxon>
        <taxon>Myotis</taxon>
    </lineage>
</organism>
<dbReference type="Pfam" id="PF00643">
    <property type="entry name" value="zf-B_box"/>
    <property type="match status" value="1"/>
</dbReference>
<dbReference type="InterPro" id="IPR043136">
    <property type="entry name" value="B30.2/SPRY_sf"/>
</dbReference>
<keyword evidence="4" id="KW-0175">Coiled coil</keyword>
<feature type="domain" description="B box-type" evidence="5">
    <location>
        <begin position="21"/>
        <end position="62"/>
    </location>
</feature>
<dbReference type="InterPro" id="IPR013320">
    <property type="entry name" value="ConA-like_dom_sf"/>
</dbReference>
<keyword evidence="2" id="KW-0862">Zinc</keyword>
<evidence type="ECO:0000256" key="4">
    <source>
        <dbReference type="SAM" id="Coils"/>
    </source>
</evidence>
<evidence type="ECO:0000259" key="5">
    <source>
        <dbReference type="PROSITE" id="PS50119"/>
    </source>
</evidence>
<keyword evidence="1 3" id="KW-0479">Metal-binding</keyword>
<dbReference type="SMART" id="SM00589">
    <property type="entry name" value="PRY"/>
    <property type="match status" value="1"/>
</dbReference>
<dbReference type="InterPro" id="IPR001870">
    <property type="entry name" value="B30.2/SPRY"/>
</dbReference>
<sequence length="376" mass="42844">MSQRARVPKRHRLQPRQRDFPGEAACRDHLEPLLLFCEDDQVTLCRKCFLAQEHRSHVVRGVYEAAEKYRKLFWELLSTLKQKLEAANSLLAEEQENMRMVQAEEQNFKEMLKSECKMMIRLVTEENVMNFQNLQGHPFNPHLKEASLSPRMKFIAELEEKYQETLQRLNSLGRENMYKLQESEVRLNEQITSLHSVTAELEKKYGEPSLVLLKDARSLELSGVSLLCQGLEPARITDPSSCQRPGLSEVLELFQRPITLDPKTANPCLVLSEDLRSVRLRNVQHDVPGNPKIAHGNPEIFDFGASVLGVESFTSGRHYWEVDVEKTTNWQLGIYEDSAARLVPKASKASDSLLVFSRGKGGGVELGGKKVTDLIM</sequence>
<dbReference type="SUPFAM" id="SSF49899">
    <property type="entry name" value="Concanavalin A-like lectins/glucanases"/>
    <property type="match status" value="1"/>
</dbReference>
<dbReference type="InterPro" id="IPR050143">
    <property type="entry name" value="TRIM/RBCC"/>
</dbReference>
<feature type="coiled-coil region" evidence="4">
    <location>
        <begin position="77"/>
        <end position="111"/>
    </location>
</feature>
<dbReference type="Gene3D" id="2.60.120.920">
    <property type="match status" value="1"/>
</dbReference>
<feature type="domain" description="B30.2/SPRY" evidence="6">
    <location>
        <begin position="238"/>
        <end position="376"/>
    </location>
</feature>